<accession>J9E5D8</accession>
<proteinExistence type="predicted"/>
<evidence type="ECO:0000313" key="2">
    <source>
        <dbReference type="Proteomes" id="UP000004810"/>
    </source>
</evidence>
<sequence>MSYNKYISKKENQPTQLFLVGGEFEKAESTTSTGEVQPGLKPLAQTADVKLWARSNENHLFLSFNTFRTNCKYVPHRHRQTHTHTHAHTHTPLLKCSVSDTLSFLKISV</sequence>
<dbReference type="AlphaFoldDB" id="J9E5D8"/>
<reference evidence="2" key="1">
    <citation type="submission" date="2012-08" db="EMBL/GenBank/DDBJ databases">
        <title>The Genome Sequence of Wuchereria bancrofti.</title>
        <authorList>
            <person name="Nutman T.B."/>
            <person name="Fink D.L."/>
            <person name="Russ C."/>
            <person name="Young S."/>
            <person name="Zeng Q."/>
            <person name="Koehrsen M."/>
            <person name="Alvarado L."/>
            <person name="Berlin A."/>
            <person name="Chapman S.B."/>
            <person name="Chen Z."/>
            <person name="Freedman E."/>
            <person name="Gellesch M."/>
            <person name="Goldberg J."/>
            <person name="Griggs A."/>
            <person name="Gujja S."/>
            <person name="Heilman E.R."/>
            <person name="Heiman D."/>
            <person name="Hepburn T."/>
            <person name="Howarth C."/>
            <person name="Jen D."/>
            <person name="Larson L."/>
            <person name="Lewis B."/>
            <person name="Mehta T."/>
            <person name="Park D."/>
            <person name="Pearson M."/>
            <person name="Roberts A."/>
            <person name="Saif S."/>
            <person name="Shea T."/>
            <person name="Shenoy N."/>
            <person name="Sisk P."/>
            <person name="Stolte C."/>
            <person name="Sykes S."/>
            <person name="Walk T."/>
            <person name="White J."/>
            <person name="Yandava C."/>
            <person name="Haas B."/>
            <person name="Henn M.R."/>
            <person name="Nusbaum C."/>
            <person name="Birren B."/>
        </authorList>
    </citation>
    <scope>NUCLEOTIDE SEQUENCE [LARGE SCALE GENOMIC DNA]</scope>
    <source>
        <strain evidence="2">NA</strain>
    </source>
</reference>
<dbReference type="Proteomes" id="UP000004810">
    <property type="component" value="Unassembled WGS sequence"/>
</dbReference>
<evidence type="ECO:0000313" key="1">
    <source>
        <dbReference type="EMBL" id="EJW77501.1"/>
    </source>
</evidence>
<protein>
    <submittedName>
        <fullName evidence="1">Uncharacterized protein</fullName>
    </submittedName>
</protein>
<dbReference type="EMBL" id="ADBV01007697">
    <property type="protein sequence ID" value="EJW77501.1"/>
    <property type="molecule type" value="Genomic_DNA"/>
</dbReference>
<name>J9E5D8_WUCBA</name>
<organism evidence="1 2">
    <name type="scientific">Wuchereria bancrofti</name>
    <dbReference type="NCBI Taxonomy" id="6293"/>
    <lineage>
        <taxon>Eukaryota</taxon>
        <taxon>Metazoa</taxon>
        <taxon>Ecdysozoa</taxon>
        <taxon>Nematoda</taxon>
        <taxon>Chromadorea</taxon>
        <taxon>Rhabditida</taxon>
        <taxon>Spirurina</taxon>
        <taxon>Spiruromorpha</taxon>
        <taxon>Filarioidea</taxon>
        <taxon>Onchocercidae</taxon>
        <taxon>Wuchereria</taxon>
    </lineage>
</organism>
<gene>
    <name evidence="1" type="ORF">WUBG_11592</name>
</gene>
<comment type="caution">
    <text evidence="1">The sequence shown here is derived from an EMBL/GenBank/DDBJ whole genome shotgun (WGS) entry which is preliminary data.</text>
</comment>